<dbReference type="EMBL" id="CAUOFW020008636">
    <property type="protein sequence ID" value="CAK9183431.1"/>
    <property type="molecule type" value="Genomic_DNA"/>
</dbReference>
<sequence length="485" mass="54682">MVSSKGKERGRKSKGKPHPPGPPKPIPPKSKLGRIGGRKDSPSFSTNVAFKILSIFKDIMDAANDADMVLKNAEVMSSKEMNKLLSSTEALEVKKMEMEIESYLVNQAQQVLHESIEHMVDNDRRERELLGLKKEMLTEQLEKLIALVKDKEAEIAENDINIEKVEKKITEVVSSFQEVQSSIDTKYCNLQSGLYQMELDNETFSRKKKEIEDFLSEEEGRGAKLRELARISGDEANAYQEVVGLRKVLVQFILKSTVDKVRLASTEERLSEDVQMLRQEVSALRSSLQELSSTKSSLQQYIESLKQRLLFIDKRVPELEADKKVAATARNFKEAARIAAEAKTLCVEKEGVQKNLERAMLELEKLEEEICNTVNRLQETEAQISSKEMELATARFQRLHLIVGVATAERSAALELGDLEEADILLAEAKAADSEARKLQPVYHFEEECANLPKHFISMELVSNLDRKQLAELAASAQISEFSLL</sequence>
<dbReference type="PANTHER" id="PTHR38394:SF1">
    <property type="entry name" value="NEUROFILAMENT LIGHT PROTEIN"/>
    <property type="match status" value="1"/>
</dbReference>
<keyword evidence="4" id="KW-1185">Reference proteome</keyword>
<feature type="compositionally biased region" description="Basic residues" evidence="2">
    <location>
        <begin position="8"/>
        <end position="17"/>
    </location>
</feature>
<evidence type="ECO:0000313" key="4">
    <source>
        <dbReference type="Proteomes" id="UP001642360"/>
    </source>
</evidence>
<feature type="region of interest" description="Disordered" evidence="2">
    <location>
        <begin position="1"/>
        <end position="40"/>
    </location>
</feature>
<protein>
    <submittedName>
        <fullName evidence="3">Uncharacterized protein</fullName>
    </submittedName>
</protein>
<organism evidence="3 4">
    <name type="scientific">Ilex paraguariensis</name>
    <name type="common">yerba mate</name>
    <dbReference type="NCBI Taxonomy" id="185542"/>
    <lineage>
        <taxon>Eukaryota</taxon>
        <taxon>Viridiplantae</taxon>
        <taxon>Streptophyta</taxon>
        <taxon>Embryophyta</taxon>
        <taxon>Tracheophyta</taxon>
        <taxon>Spermatophyta</taxon>
        <taxon>Magnoliopsida</taxon>
        <taxon>eudicotyledons</taxon>
        <taxon>Gunneridae</taxon>
        <taxon>Pentapetalae</taxon>
        <taxon>asterids</taxon>
        <taxon>campanulids</taxon>
        <taxon>Aquifoliales</taxon>
        <taxon>Aquifoliaceae</taxon>
        <taxon>Ilex</taxon>
    </lineage>
</organism>
<evidence type="ECO:0000256" key="2">
    <source>
        <dbReference type="SAM" id="MobiDB-lite"/>
    </source>
</evidence>
<accession>A0ABC8UQV1</accession>
<gene>
    <name evidence="3" type="ORF">ILEXP_LOCUS53696</name>
</gene>
<feature type="compositionally biased region" description="Pro residues" evidence="2">
    <location>
        <begin position="18"/>
        <end position="28"/>
    </location>
</feature>
<feature type="coiled-coil region" evidence="1">
    <location>
        <begin position="349"/>
        <end position="397"/>
    </location>
</feature>
<feature type="coiled-coil region" evidence="1">
    <location>
        <begin position="134"/>
        <end position="168"/>
    </location>
</feature>
<keyword evidence="1" id="KW-0175">Coiled coil</keyword>
<dbReference type="Proteomes" id="UP001642360">
    <property type="component" value="Unassembled WGS sequence"/>
</dbReference>
<dbReference type="PANTHER" id="PTHR38394">
    <property type="entry name" value="NEUROFILAMENT LIGHT PROTEIN"/>
    <property type="match status" value="1"/>
</dbReference>
<reference evidence="3 4" key="1">
    <citation type="submission" date="2024-02" db="EMBL/GenBank/DDBJ databases">
        <authorList>
            <person name="Vignale AGUSTIN F."/>
            <person name="Sosa J E."/>
            <person name="Modenutti C."/>
        </authorList>
    </citation>
    <scope>NUCLEOTIDE SEQUENCE [LARGE SCALE GENOMIC DNA]</scope>
</reference>
<dbReference type="AlphaFoldDB" id="A0ABC8UQV1"/>
<evidence type="ECO:0000256" key="1">
    <source>
        <dbReference type="SAM" id="Coils"/>
    </source>
</evidence>
<proteinExistence type="predicted"/>
<evidence type="ECO:0000313" key="3">
    <source>
        <dbReference type="EMBL" id="CAK9183431.1"/>
    </source>
</evidence>
<feature type="coiled-coil region" evidence="1">
    <location>
        <begin position="267"/>
        <end position="308"/>
    </location>
</feature>
<name>A0ABC8UQV1_9AQUA</name>
<comment type="caution">
    <text evidence="3">The sequence shown here is derived from an EMBL/GenBank/DDBJ whole genome shotgun (WGS) entry which is preliminary data.</text>
</comment>